<evidence type="ECO:0000256" key="5">
    <source>
        <dbReference type="ARBA" id="ARBA00022989"/>
    </source>
</evidence>
<evidence type="ECO:0000256" key="3">
    <source>
        <dbReference type="ARBA" id="ARBA00022475"/>
    </source>
</evidence>
<evidence type="ECO:0000256" key="4">
    <source>
        <dbReference type="ARBA" id="ARBA00022692"/>
    </source>
</evidence>
<dbReference type="RefSeq" id="WP_160631546.1">
    <property type="nucleotide sequence ID" value="NZ_WWNE01000003.1"/>
</dbReference>
<reference evidence="9 10" key="1">
    <citation type="submission" date="2019-12" db="EMBL/GenBank/DDBJ databases">
        <authorList>
            <person name="Zhao J."/>
        </authorList>
    </citation>
    <scope>NUCLEOTIDE SEQUENCE [LARGE SCALE GENOMIC DNA]</scope>
    <source>
        <strain evidence="9 10">S-15</strain>
    </source>
</reference>
<feature type="transmembrane region" description="Helical" evidence="8">
    <location>
        <begin position="442"/>
        <end position="462"/>
    </location>
</feature>
<dbReference type="Pfam" id="PF03062">
    <property type="entry name" value="MBOAT"/>
    <property type="match status" value="1"/>
</dbReference>
<keyword evidence="7" id="KW-0012">Acyltransferase</keyword>
<protein>
    <submittedName>
        <fullName evidence="9">MBOAT family protein</fullName>
    </submittedName>
</protein>
<feature type="transmembrane region" description="Helical" evidence="8">
    <location>
        <begin position="360"/>
        <end position="377"/>
    </location>
</feature>
<dbReference type="GO" id="GO:0016746">
    <property type="term" value="F:acyltransferase activity"/>
    <property type="evidence" value="ECO:0007669"/>
    <property type="project" value="UniProtKB-KW"/>
</dbReference>
<keyword evidence="10" id="KW-1185">Reference proteome</keyword>
<keyword evidence="7" id="KW-0808">Transferase</keyword>
<dbReference type="PANTHER" id="PTHR13285:SF18">
    <property type="entry name" value="PROTEIN-CYSTEINE N-PALMITOYLTRANSFERASE RASP"/>
    <property type="match status" value="1"/>
</dbReference>
<evidence type="ECO:0000256" key="2">
    <source>
        <dbReference type="ARBA" id="ARBA00010323"/>
    </source>
</evidence>
<name>A0A6N9NGJ3_9FLAO</name>
<evidence type="ECO:0000256" key="8">
    <source>
        <dbReference type="SAM" id="Phobius"/>
    </source>
</evidence>
<feature type="transmembrane region" description="Helical" evidence="8">
    <location>
        <begin position="6"/>
        <end position="23"/>
    </location>
</feature>
<dbReference type="GO" id="GO:0005886">
    <property type="term" value="C:plasma membrane"/>
    <property type="evidence" value="ECO:0007669"/>
    <property type="project" value="UniProtKB-SubCell"/>
</dbReference>
<comment type="subcellular location">
    <subcellularLocation>
        <location evidence="1">Cell membrane</location>
        <topology evidence="1">Multi-pass membrane protein</topology>
    </subcellularLocation>
</comment>
<proteinExistence type="inferred from homology"/>
<keyword evidence="4 8" id="KW-0812">Transmembrane</keyword>
<organism evidence="9 10">
    <name type="scientific">Acidiluteibacter ferrifornacis</name>
    <dbReference type="NCBI Taxonomy" id="2692424"/>
    <lineage>
        <taxon>Bacteria</taxon>
        <taxon>Pseudomonadati</taxon>
        <taxon>Bacteroidota</taxon>
        <taxon>Flavobacteriia</taxon>
        <taxon>Flavobacteriales</taxon>
        <taxon>Cryomorphaceae</taxon>
        <taxon>Acidiluteibacter</taxon>
    </lineage>
</organism>
<feature type="transmembrane region" description="Helical" evidence="8">
    <location>
        <begin position="149"/>
        <end position="170"/>
    </location>
</feature>
<dbReference type="EMBL" id="WWNE01000003">
    <property type="protein sequence ID" value="NBG64932.1"/>
    <property type="molecule type" value="Genomic_DNA"/>
</dbReference>
<feature type="transmembrane region" description="Helical" evidence="8">
    <location>
        <begin position="105"/>
        <end position="129"/>
    </location>
</feature>
<dbReference type="AlphaFoldDB" id="A0A6N9NGJ3"/>
<dbReference type="PIRSF" id="PIRSF016636">
    <property type="entry name" value="AlgI_DltB"/>
    <property type="match status" value="1"/>
</dbReference>
<evidence type="ECO:0000256" key="6">
    <source>
        <dbReference type="ARBA" id="ARBA00023136"/>
    </source>
</evidence>
<evidence type="ECO:0000313" key="10">
    <source>
        <dbReference type="Proteomes" id="UP000470771"/>
    </source>
</evidence>
<dbReference type="InterPro" id="IPR004299">
    <property type="entry name" value="MBOAT_fam"/>
</dbReference>
<feature type="transmembrane region" description="Helical" evidence="8">
    <location>
        <begin position="397"/>
        <end position="422"/>
    </location>
</feature>
<comment type="caution">
    <text evidence="9">The sequence shown here is derived from an EMBL/GenBank/DDBJ whole genome shotgun (WGS) entry which is preliminary data.</text>
</comment>
<dbReference type="InterPro" id="IPR024194">
    <property type="entry name" value="Ac/AlaTfrase_AlgI/DltB"/>
</dbReference>
<evidence type="ECO:0000256" key="1">
    <source>
        <dbReference type="ARBA" id="ARBA00004651"/>
    </source>
</evidence>
<feature type="transmembrane region" description="Helical" evidence="8">
    <location>
        <begin position="30"/>
        <end position="56"/>
    </location>
</feature>
<feature type="transmembrane region" description="Helical" evidence="8">
    <location>
        <begin position="307"/>
        <end position="324"/>
    </location>
</feature>
<feature type="transmembrane region" description="Helical" evidence="8">
    <location>
        <begin position="76"/>
        <end position="93"/>
    </location>
</feature>
<dbReference type="InterPro" id="IPR051085">
    <property type="entry name" value="MB_O-acyltransferase"/>
</dbReference>
<dbReference type="InterPro" id="IPR028362">
    <property type="entry name" value="AlgI"/>
</dbReference>
<evidence type="ECO:0000256" key="7">
    <source>
        <dbReference type="PIRNR" id="PIRNR016636"/>
    </source>
</evidence>
<dbReference type="PIRSF" id="PIRSF500217">
    <property type="entry name" value="AlgI"/>
    <property type="match status" value="1"/>
</dbReference>
<sequence>MVFSSIFFLTYFLPTFLLVYHFTPRESKNLVALLASILFYAWGAPEFLGIALGSILIDFYIVKAIYHGSSKIKKQLLWLSILINVGLLLYYKYFNFFIETTNQILTNFGIESIGWTSIVLPIGISFYTFQKLSYTIDVYRQVRSPLKKLIDYALYILLFPQLIAGPIVRFQEIASQFTDRDINNYTDKLYGFYRFSIGLGKKVLIANVLGEQADQIFDLEPVNLNSSLAWIGILCYTFQIYFDFSGYSDMAIGLGRLMGFHFPENFNSPYISQSISEFWRRWHITLSSWMRDYLYIPLGGNQVKSKLRLFLNLWIVFLISGLWHGAAWTFILWGAFHGLFLIADRLFLNQLTQYIGKAGRVFLTFIIVMTGWVLFRADTLSQAIDFAKTMYSFNFAPIPNFASLELLITLFIGITLSFLLIVPSLNSFYSKFSNGTSTINSLSKFFISCILFAFSIAAISGSDFNPFIYFRF</sequence>
<gene>
    <name evidence="9" type="ORF">GQN54_02305</name>
</gene>
<keyword evidence="6 7" id="KW-0472">Membrane</keyword>
<accession>A0A6N9NGJ3</accession>
<dbReference type="Proteomes" id="UP000470771">
    <property type="component" value="Unassembled WGS sequence"/>
</dbReference>
<dbReference type="GO" id="GO:0042121">
    <property type="term" value="P:alginic acid biosynthetic process"/>
    <property type="evidence" value="ECO:0007669"/>
    <property type="project" value="InterPro"/>
</dbReference>
<comment type="similarity">
    <text evidence="2 7">Belongs to the membrane-bound acyltransferase family.</text>
</comment>
<dbReference type="PANTHER" id="PTHR13285">
    <property type="entry name" value="ACYLTRANSFERASE"/>
    <property type="match status" value="1"/>
</dbReference>
<keyword evidence="3 7" id="KW-1003">Cell membrane</keyword>
<keyword evidence="5 8" id="KW-1133">Transmembrane helix</keyword>
<evidence type="ECO:0000313" key="9">
    <source>
        <dbReference type="EMBL" id="NBG64932.1"/>
    </source>
</evidence>